<dbReference type="GO" id="GO:0051707">
    <property type="term" value="P:response to other organism"/>
    <property type="evidence" value="ECO:0007669"/>
    <property type="project" value="UniProtKB-ARBA"/>
</dbReference>
<dbReference type="InterPro" id="IPR001245">
    <property type="entry name" value="Ser-Thr/Tyr_kinase_cat_dom"/>
</dbReference>
<comment type="caution">
    <text evidence="24">The sequence shown here is derived from an EMBL/GenBank/DDBJ whole genome shotgun (WGS) entry which is preliminary data.</text>
</comment>
<feature type="domain" description="Protein kinase" evidence="23">
    <location>
        <begin position="832"/>
        <end position="1111"/>
    </location>
</feature>
<reference evidence="24 25" key="1">
    <citation type="submission" date="2024-02" db="EMBL/GenBank/DDBJ databases">
        <authorList>
            <person name="Vignale AGUSTIN F."/>
            <person name="Sosa J E."/>
            <person name="Modenutti C."/>
        </authorList>
    </citation>
    <scope>NUCLEOTIDE SEQUENCE [LARGE SCALE GENOMIC DNA]</scope>
</reference>
<proteinExistence type="inferred from homology"/>
<feature type="binding site" evidence="21">
    <location>
        <position position="871"/>
    </location>
    <ligand>
        <name>ATP</name>
        <dbReference type="ChEBI" id="CHEBI:30616"/>
    </ligand>
</feature>
<comment type="catalytic activity">
    <reaction evidence="19">
        <text>L-threonyl-[protein] + ATP = O-phospho-L-threonyl-[protein] + ADP + H(+)</text>
        <dbReference type="Rhea" id="RHEA:46608"/>
        <dbReference type="Rhea" id="RHEA-COMP:11060"/>
        <dbReference type="Rhea" id="RHEA-COMP:11605"/>
        <dbReference type="ChEBI" id="CHEBI:15378"/>
        <dbReference type="ChEBI" id="CHEBI:30013"/>
        <dbReference type="ChEBI" id="CHEBI:30616"/>
        <dbReference type="ChEBI" id="CHEBI:61977"/>
        <dbReference type="ChEBI" id="CHEBI:456216"/>
        <dbReference type="EC" id="2.7.11.1"/>
    </reaction>
</comment>
<dbReference type="InterPro" id="IPR032675">
    <property type="entry name" value="LRR_dom_sf"/>
</dbReference>
<evidence type="ECO:0000256" key="4">
    <source>
        <dbReference type="ARBA" id="ARBA00022475"/>
    </source>
</evidence>
<evidence type="ECO:0000256" key="2">
    <source>
        <dbReference type="ARBA" id="ARBA00008684"/>
    </source>
</evidence>
<evidence type="ECO:0000256" key="8">
    <source>
        <dbReference type="ARBA" id="ARBA00022679"/>
    </source>
</evidence>
<keyword evidence="9 22" id="KW-0812">Transmembrane</keyword>
<dbReference type="InterPro" id="IPR001611">
    <property type="entry name" value="Leu-rich_rpt"/>
</dbReference>
<keyword evidence="7" id="KW-0433">Leucine-rich repeat</keyword>
<comment type="subcellular location">
    <subcellularLocation>
        <location evidence="1">Cell membrane</location>
        <topology evidence="1">Single-pass membrane protein</topology>
    </subcellularLocation>
</comment>
<dbReference type="Gene3D" id="1.10.510.10">
    <property type="entry name" value="Transferase(Phosphotransferase) domain 1"/>
    <property type="match status" value="1"/>
</dbReference>
<keyword evidence="4" id="KW-1003">Cell membrane</keyword>
<evidence type="ECO:0000256" key="9">
    <source>
        <dbReference type="ARBA" id="ARBA00022692"/>
    </source>
</evidence>
<dbReference type="PANTHER" id="PTHR27008">
    <property type="entry name" value="OS04G0122200 PROTEIN"/>
    <property type="match status" value="1"/>
</dbReference>
<comment type="similarity">
    <text evidence="2">Belongs to the protein kinase superfamily. Ser/Thr protein kinase family.</text>
</comment>
<evidence type="ECO:0000256" key="21">
    <source>
        <dbReference type="PROSITE-ProRule" id="PRU10141"/>
    </source>
</evidence>
<dbReference type="Pfam" id="PF07714">
    <property type="entry name" value="PK_Tyr_Ser-Thr"/>
    <property type="match status" value="1"/>
</dbReference>
<feature type="transmembrane region" description="Helical" evidence="22">
    <location>
        <begin position="774"/>
        <end position="796"/>
    </location>
</feature>
<dbReference type="Pfam" id="PF13855">
    <property type="entry name" value="LRR_8"/>
    <property type="match status" value="3"/>
</dbReference>
<evidence type="ECO:0000256" key="15">
    <source>
        <dbReference type="ARBA" id="ARBA00022989"/>
    </source>
</evidence>
<dbReference type="InterPro" id="IPR003591">
    <property type="entry name" value="Leu-rich_rpt_typical-subtyp"/>
</dbReference>
<dbReference type="InterPro" id="IPR000719">
    <property type="entry name" value="Prot_kinase_dom"/>
</dbReference>
<evidence type="ECO:0000256" key="1">
    <source>
        <dbReference type="ARBA" id="ARBA00004162"/>
    </source>
</evidence>
<keyword evidence="8" id="KW-0808">Transferase</keyword>
<keyword evidence="10" id="KW-0732">Signal</keyword>
<keyword evidence="11" id="KW-0677">Repeat</keyword>
<evidence type="ECO:0000256" key="3">
    <source>
        <dbReference type="ARBA" id="ARBA00012513"/>
    </source>
</evidence>
<dbReference type="InterPro" id="IPR017441">
    <property type="entry name" value="Protein_kinase_ATP_BS"/>
</dbReference>
<protein>
    <recommendedName>
        <fullName evidence="3">non-specific serine/threonine protein kinase</fullName>
        <ecNumber evidence="3">2.7.11.1</ecNumber>
    </recommendedName>
</protein>
<dbReference type="PROSITE" id="PS51450">
    <property type="entry name" value="LRR"/>
    <property type="match status" value="1"/>
</dbReference>
<keyword evidence="17" id="KW-0675">Receptor</keyword>
<keyword evidence="6" id="KW-0597">Phosphoprotein</keyword>
<keyword evidence="14 21" id="KW-0067">ATP-binding</keyword>
<dbReference type="PROSITE" id="PS50011">
    <property type="entry name" value="PROTEIN_KINASE_DOM"/>
    <property type="match status" value="1"/>
</dbReference>
<dbReference type="PROSITE" id="PS00107">
    <property type="entry name" value="PROTEIN_KINASE_ATP"/>
    <property type="match status" value="1"/>
</dbReference>
<dbReference type="EMBL" id="CAUOFW020001704">
    <property type="protein sequence ID" value="CAK9147592.1"/>
    <property type="molecule type" value="Genomic_DNA"/>
</dbReference>
<dbReference type="PANTHER" id="PTHR27008:SF497">
    <property type="entry name" value="OS11G0695000 PROTEIN"/>
    <property type="match status" value="1"/>
</dbReference>
<accession>A0ABC8RRZ5</accession>
<evidence type="ECO:0000256" key="22">
    <source>
        <dbReference type="SAM" id="Phobius"/>
    </source>
</evidence>
<evidence type="ECO:0000256" key="19">
    <source>
        <dbReference type="ARBA" id="ARBA00047899"/>
    </source>
</evidence>
<gene>
    <name evidence="24" type="ORF">ILEXP_LOCUS15500</name>
</gene>
<dbReference type="Pfam" id="PF08263">
    <property type="entry name" value="LRRNT_2"/>
    <property type="match status" value="1"/>
</dbReference>
<evidence type="ECO:0000256" key="18">
    <source>
        <dbReference type="ARBA" id="ARBA00023180"/>
    </source>
</evidence>
<dbReference type="GO" id="GO:0004674">
    <property type="term" value="F:protein serine/threonine kinase activity"/>
    <property type="evidence" value="ECO:0007669"/>
    <property type="project" value="UniProtKB-KW"/>
</dbReference>
<keyword evidence="16 22" id="KW-0472">Membrane</keyword>
<keyword evidence="25" id="KW-1185">Reference proteome</keyword>
<dbReference type="AlphaFoldDB" id="A0ABC8RRZ5"/>
<evidence type="ECO:0000259" key="23">
    <source>
        <dbReference type="PROSITE" id="PS50011"/>
    </source>
</evidence>
<name>A0ABC8RRZ5_9AQUA</name>
<evidence type="ECO:0000256" key="13">
    <source>
        <dbReference type="ARBA" id="ARBA00022777"/>
    </source>
</evidence>
<dbReference type="PROSITE" id="PS00108">
    <property type="entry name" value="PROTEIN_KINASE_ST"/>
    <property type="match status" value="1"/>
</dbReference>
<evidence type="ECO:0000256" key="17">
    <source>
        <dbReference type="ARBA" id="ARBA00023170"/>
    </source>
</evidence>
<dbReference type="FunFam" id="3.80.10.10:FF:000129">
    <property type="entry name" value="Leucine-rich repeat receptor-like kinase"/>
    <property type="match status" value="1"/>
</dbReference>
<evidence type="ECO:0000313" key="25">
    <source>
        <dbReference type="Proteomes" id="UP001642360"/>
    </source>
</evidence>
<dbReference type="FunFam" id="3.30.200.20:FF:000661">
    <property type="entry name" value="Serine-threonine protein kinase plant-type"/>
    <property type="match status" value="1"/>
</dbReference>
<dbReference type="GO" id="GO:0005524">
    <property type="term" value="F:ATP binding"/>
    <property type="evidence" value="ECO:0007669"/>
    <property type="project" value="UniProtKB-UniRule"/>
</dbReference>
<evidence type="ECO:0000256" key="7">
    <source>
        <dbReference type="ARBA" id="ARBA00022614"/>
    </source>
</evidence>
<dbReference type="SUPFAM" id="SSF56112">
    <property type="entry name" value="Protein kinase-like (PK-like)"/>
    <property type="match status" value="1"/>
</dbReference>
<keyword evidence="13" id="KW-0418">Kinase</keyword>
<dbReference type="InterPro" id="IPR011009">
    <property type="entry name" value="Kinase-like_dom_sf"/>
</dbReference>
<evidence type="ECO:0000256" key="16">
    <source>
        <dbReference type="ARBA" id="ARBA00023136"/>
    </source>
</evidence>
<dbReference type="InterPro" id="IPR008271">
    <property type="entry name" value="Ser/Thr_kinase_AS"/>
</dbReference>
<comment type="catalytic activity">
    <reaction evidence="20">
        <text>L-seryl-[protein] + ATP = O-phospho-L-seryl-[protein] + ADP + H(+)</text>
        <dbReference type="Rhea" id="RHEA:17989"/>
        <dbReference type="Rhea" id="RHEA-COMP:9863"/>
        <dbReference type="Rhea" id="RHEA-COMP:11604"/>
        <dbReference type="ChEBI" id="CHEBI:15378"/>
        <dbReference type="ChEBI" id="CHEBI:29999"/>
        <dbReference type="ChEBI" id="CHEBI:30616"/>
        <dbReference type="ChEBI" id="CHEBI:83421"/>
        <dbReference type="ChEBI" id="CHEBI:456216"/>
        <dbReference type="EC" id="2.7.11.1"/>
    </reaction>
</comment>
<dbReference type="FunFam" id="1.10.510.10:FF:000358">
    <property type="entry name" value="Putative leucine-rich repeat receptor-like serine/threonine-protein kinase"/>
    <property type="match status" value="1"/>
</dbReference>
<dbReference type="Gene3D" id="3.30.200.20">
    <property type="entry name" value="Phosphorylase Kinase, domain 1"/>
    <property type="match status" value="1"/>
</dbReference>
<dbReference type="EC" id="2.7.11.1" evidence="3"/>
<sequence length="1122" mass="123486">MICFCASPTNLTDQFALLVFKNFTRDTNNVLTNNWTISTSFCNWIGVTCSPRRQRVTALILPELNLQGTISQSITNLSFLAVLNLGNNFFQGILPSGLGLLPRLRVLDVHNNQLEGSVPLSLFRNQKLQTISLAYNQFSGGLLGQPWNLPQLRILNLTSNAFTGTVHPSIANLSKIERLSLGDNSFTGNIPNEIGNLSYMAELDLSNNQLTGPIPPSIFNLSALRVVYLANNSLSGSIQIHVQDRLLNLEAVDLSSNRLSDNIPSSLCQFKRLRFLYLSQNNFTGSIPRNIGCLNMLEDLYVIGNEITGTLPPSLGNISTLQYLGCVENSIGGDIPWELGNLFNLKMLGFDFNNLVGEIPQAIFNISSLIYIAFTANRLSGHIPETTGLQLPNLEGIFLADNQLIGEIPVSITNASLLLQLELSYNFFTGPVLTNLGNLRQLQFLNLAGNQLTNEPGKLELRFLNSLVECTSLQFLLVGENPLDGILPDSVGNLSSTIEMFNIQNGQIKGHIPRGIGNLSSIITLVLNGNNLTGSIPSEVKELKQLQRLYLSENNLQGSIPEGFCHLTALGELILGQNELSGPIPHCLGNLIRLQRIQLNYNSLMSALPLSIWEIRSLLVMNISHNFLQGILPAEMGGLEAIEAIDLSGNQFFGEIPSTLGDLKRLRHLSLSNNSLQGPIPSSFGDMISLEFLDLSSNSLSGTIPRSLENLSQLKEINVSFNHFQGEIPRGGVFANSSAQSFMGNEGLCGLPKIGFPTCASNSKSQGSKLKILFLKYVTPVVGAWIVVSALVFLWLRHRRKKQQPSEPVELLQIRTHQMISYFELQQATDSFSESNLLGVGGSGSVYKGTLSDGTIVAIKVLKLQDEVARKSFDVECEVMKNIRHRNLVKVITTCSNQELRTIVLQFMPNGSLENWLHGQNNPLSLLQRVNIMLDVAMALEYLHHGCDDPVVHCDLKPSNVLLDDDMVAYVSDFGISKILGGNRLIAQTKTLGTIGYIAPEYGSEGIVSTSGDVYSYGIMLMETFISRKPTEEMFTEKTSLRQWVEASYPTAVMEVVDANLFDGEDQISTRQKFCVSSLIGLALDCSMANPEQRINMKDVVIRLQKIKPELLETKKLPTLTL</sequence>
<keyword evidence="12 21" id="KW-0547">Nucleotide-binding</keyword>
<evidence type="ECO:0000256" key="11">
    <source>
        <dbReference type="ARBA" id="ARBA00022737"/>
    </source>
</evidence>
<dbReference type="SUPFAM" id="SSF52058">
    <property type="entry name" value="L domain-like"/>
    <property type="match status" value="3"/>
</dbReference>
<dbReference type="SMART" id="SM00369">
    <property type="entry name" value="LRR_TYP"/>
    <property type="match status" value="13"/>
</dbReference>
<keyword evidence="15 22" id="KW-1133">Transmembrane helix</keyword>
<dbReference type="Proteomes" id="UP001642360">
    <property type="component" value="Unassembled WGS sequence"/>
</dbReference>
<evidence type="ECO:0000313" key="24">
    <source>
        <dbReference type="EMBL" id="CAK9147592.1"/>
    </source>
</evidence>
<dbReference type="GO" id="GO:0006952">
    <property type="term" value="P:defense response"/>
    <property type="evidence" value="ECO:0007669"/>
    <property type="project" value="UniProtKB-ARBA"/>
</dbReference>
<dbReference type="InterPro" id="IPR051809">
    <property type="entry name" value="Plant_receptor-like_S/T_kinase"/>
</dbReference>
<evidence type="ECO:0000256" key="6">
    <source>
        <dbReference type="ARBA" id="ARBA00022553"/>
    </source>
</evidence>
<evidence type="ECO:0000256" key="14">
    <source>
        <dbReference type="ARBA" id="ARBA00022840"/>
    </source>
</evidence>
<evidence type="ECO:0000256" key="5">
    <source>
        <dbReference type="ARBA" id="ARBA00022527"/>
    </source>
</evidence>
<evidence type="ECO:0000256" key="20">
    <source>
        <dbReference type="ARBA" id="ARBA00048679"/>
    </source>
</evidence>
<dbReference type="FunFam" id="3.80.10.10:FF:000317">
    <property type="entry name" value="Inactive leucine-rich repeat receptor-like protein kinase"/>
    <property type="match status" value="2"/>
</dbReference>
<organism evidence="24 25">
    <name type="scientific">Ilex paraguariensis</name>
    <name type="common">yerba mate</name>
    <dbReference type="NCBI Taxonomy" id="185542"/>
    <lineage>
        <taxon>Eukaryota</taxon>
        <taxon>Viridiplantae</taxon>
        <taxon>Streptophyta</taxon>
        <taxon>Embryophyta</taxon>
        <taxon>Tracheophyta</taxon>
        <taxon>Spermatophyta</taxon>
        <taxon>Magnoliopsida</taxon>
        <taxon>eudicotyledons</taxon>
        <taxon>Gunneridae</taxon>
        <taxon>Pentapetalae</taxon>
        <taxon>asterids</taxon>
        <taxon>campanulids</taxon>
        <taxon>Aquifoliales</taxon>
        <taxon>Aquifoliaceae</taxon>
        <taxon>Ilex</taxon>
    </lineage>
</organism>
<evidence type="ECO:0000256" key="12">
    <source>
        <dbReference type="ARBA" id="ARBA00022741"/>
    </source>
</evidence>
<keyword evidence="18" id="KW-0325">Glycoprotein</keyword>
<dbReference type="Gene3D" id="3.80.10.10">
    <property type="entry name" value="Ribonuclease Inhibitor"/>
    <property type="match status" value="6"/>
</dbReference>
<dbReference type="SMART" id="SM00220">
    <property type="entry name" value="S_TKc"/>
    <property type="match status" value="1"/>
</dbReference>
<evidence type="ECO:0000256" key="10">
    <source>
        <dbReference type="ARBA" id="ARBA00022729"/>
    </source>
</evidence>
<keyword evidence="5" id="KW-0723">Serine/threonine-protein kinase</keyword>
<dbReference type="InterPro" id="IPR013210">
    <property type="entry name" value="LRR_N_plant-typ"/>
</dbReference>
<dbReference type="Pfam" id="PF00560">
    <property type="entry name" value="LRR_1"/>
    <property type="match status" value="5"/>
</dbReference>
<dbReference type="GO" id="GO:0005886">
    <property type="term" value="C:plasma membrane"/>
    <property type="evidence" value="ECO:0007669"/>
    <property type="project" value="UniProtKB-SubCell"/>
</dbReference>